<dbReference type="PROSITE" id="PS50928">
    <property type="entry name" value="ABC_TM1"/>
    <property type="match status" value="1"/>
</dbReference>
<feature type="transmembrane region" description="Helical" evidence="7">
    <location>
        <begin position="268"/>
        <end position="290"/>
    </location>
</feature>
<dbReference type="Proteomes" id="UP000289794">
    <property type="component" value="Chromosome"/>
</dbReference>
<comment type="similarity">
    <text evidence="7">Belongs to the binding-protein-dependent transport system permease family.</text>
</comment>
<dbReference type="OrthoDB" id="42781at2"/>
<sequence>MDKRKRMLLKNWMGCFAFALPALLFYCLFLVIPIFSTVRISFHEWNGAAPFMKFVGLDNYARVLKDPIFYKALGNNVIWILFTIFVPVLLGLIFAVMLTQKYVKGKFLYRLTYFMPNVVSLVAVGIVWGWIYNPEFGILGRMLNALGMHGAAGIDFLGDEKMVIWFLVLAGSWTCYGFNMVVFLAALQGIDTSYLEVAKLEGANAFQKFIYVIVPLIKGTIVLLVSNSLIGSFKVFDLIYIMTKGGPYHSSEVISTYMYNSAFNMNDYGYGSALAVVLAVIIAVCSGIFMKLTDKE</sequence>
<dbReference type="InterPro" id="IPR000515">
    <property type="entry name" value="MetI-like"/>
</dbReference>
<evidence type="ECO:0000256" key="4">
    <source>
        <dbReference type="ARBA" id="ARBA00022692"/>
    </source>
</evidence>
<dbReference type="AlphaFoldDB" id="A0A2S4GK25"/>
<name>A0A2S4GK25_9FIRM</name>
<evidence type="ECO:0000313" key="9">
    <source>
        <dbReference type="Proteomes" id="UP000289794"/>
    </source>
</evidence>
<dbReference type="Pfam" id="PF00528">
    <property type="entry name" value="BPD_transp_1"/>
    <property type="match status" value="1"/>
</dbReference>
<dbReference type="PANTHER" id="PTHR30193:SF37">
    <property type="entry name" value="INNER MEMBRANE ABC TRANSPORTER PERMEASE PROTEIN YCJO"/>
    <property type="match status" value="1"/>
</dbReference>
<evidence type="ECO:0000313" key="8">
    <source>
        <dbReference type="EMBL" id="QBE95115.1"/>
    </source>
</evidence>
<proteinExistence type="inferred from homology"/>
<dbReference type="RefSeq" id="WP_033144183.1">
    <property type="nucleotide sequence ID" value="NZ_CP035945.1"/>
</dbReference>
<evidence type="ECO:0000256" key="1">
    <source>
        <dbReference type="ARBA" id="ARBA00004651"/>
    </source>
</evidence>
<dbReference type="InterPro" id="IPR051393">
    <property type="entry name" value="ABC_transporter_permease"/>
</dbReference>
<keyword evidence="5 7" id="KW-1133">Transmembrane helix</keyword>
<dbReference type="KEGG" id="bpro:PMF13cell1_00617"/>
<feature type="transmembrane region" description="Helical" evidence="7">
    <location>
        <begin position="77"/>
        <end position="99"/>
    </location>
</feature>
<keyword evidence="2 7" id="KW-0813">Transport</keyword>
<dbReference type="InterPro" id="IPR035906">
    <property type="entry name" value="MetI-like_sf"/>
</dbReference>
<feature type="transmembrane region" description="Helical" evidence="7">
    <location>
        <begin position="111"/>
        <end position="132"/>
    </location>
</feature>
<feature type="transmembrane region" description="Helical" evidence="7">
    <location>
        <begin position="12"/>
        <end position="35"/>
    </location>
</feature>
<gene>
    <name evidence="8" type="primary">lacF_6</name>
    <name evidence="8" type="ORF">PMF13cell1_00617</name>
</gene>
<protein>
    <submittedName>
        <fullName evidence="8">Lactose transport system permease protein LacF</fullName>
    </submittedName>
</protein>
<keyword evidence="3" id="KW-1003">Cell membrane</keyword>
<feature type="transmembrane region" description="Helical" evidence="7">
    <location>
        <begin position="163"/>
        <end position="187"/>
    </location>
</feature>
<evidence type="ECO:0000256" key="2">
    <source>
        <dbReference type="ARBA" id="ARBA00022448"/>
    </source>
</evidence>
<keyword evidence="4 7" id="KW-0812">Transmembrane</keyword>
<evidence type="ECO:0000256" key="5">
    <source>
        <dbReference type="ARBA" id="ARBA00022989"/>
    </source>
</evidence>
<evidence type="ECO:0000256" key="3">
    <source>
        <dbReference type="ARBA" id="ARBA00022475"/>
    </source>
</evidence>
<reference evidence="8 9" key="1">
    <citation type="submission" date="2019-01" db="EMBL/GenBank/DDBJ databases">
        <title>PMF-metabolizing Aryl O-demethylase.</title>
        <authorList>
            <person name="Kim M."/>
        </authorList>
    </citation>
    <scope>NUCLEOTIDE SEQUENCE [LARGE SCALE GENOMIC DNA]</scope>
    <source>
        <strain evidence="8 9">PMF1</strain>
    </source>
</reference>
<evidence type="ECO:0000256" key="7">
    <source>
        <dbReference type="RuleBase" id="RU363032"/>
    </source>
</evidence>
<dbReference type="PANTHER" id="PTHR30193">
    <property type="entry name" value="ABC TRANSPORTER PERMEASE PROTEIN"/>
    <property type="match status" value="1"/>
</dbReference>
<dbReference type="EMBL" id="CP035945">
    <property type="protein sequence ID" value="QBE95115.1"/>
    <property type="molecule type" value="Genomic_DNA"/>
</dbReference>
<dbReference type="Gene3D" id="1.10.3720.10">
    <property type="entry name" value="MetI-like"/>
    <property type="match status" value="1"/>
</dbReference>
<accession>A0A2S4GK25</accession>
<dbReference type="GO" id="GO:0055085">
    <property type="term" value="P:transmembrane transport"/>
    <property type="evidence" value="ECO:0007669"/>
    <property type="project" value="InterPro"/>
</dbReference>
<evidence type="ECO:0000256" key="6">
    <source>
        <dbReference type="ARBA" id="ARBA00023136"/>
    </source>
</evidence>
<dbReference type="CDD" id="cd06261">
    <property type="entry name" value="TM_PBP2"/>
    <property type="match status" value="1"/>
</dbReference>
<dbReference type="STRING" id="1121114.GCA_000373885_04136"/>
<feature type="transmembrane region" description="Helical" evidence="7">
    <location>
        <begin position="208"/>
        <end position="230"/>
    </location>
</feature>
<dbReference type="GO" id="GO:0005886">
    <property type="term" value="C:plasma membrane"/>
    <property type="evidence" value="ECO:0007669"/>
    <property type="project" value="UniProtKB-SubCell"/>
</dbReference>
<keyword evidence="6 7" id="KW-0472">Membrane</keyword>
<dbReference type="SUPFAM" id="SSF161098">
    <property type="entry name" value="MetI-like"/>
    <property type="match status" value="1"/>
</dbReference>
<comment type="subcellular location">
    <subcellularLocation>
        <location evidence="1 7">Cell membrane</location>
        <topology evidence="1 7">Multi-pass membrane protein</topology>
    </subcellularLocation>
</comment>
<organism evidence="8 9">
    <name type="scientific">Blautia producta</name>
    <dbReference type="NCBI Taxonomy" id="33035"/>
    <lineage>
        <taxon>Bacteria</taxon>
        <taxon>Bacillati</taxon>
        <taxon>Bacillota</taxon>
        <taxon>Clostridia</taxon>
        <taxon>Lachnospirales</taxon>
        <taxon>Lachnospiraceae</taxon>
        <taxon>Blautia</taxon>
    </lineage>
</organism>